<keyword evidence="1" id="KW-0175">Coiled coil</keyword>
<comment type="caution">
    <text evidence="3">The sequence shown here is derived from an EMBL/GenBank/DDBJ whole genome shotgun (WGS) entry which is preliminary data.</text>
</comment>
<keyword evidence="2" id="KW-0812">Transmembrane</keyword>
<feature type="transmembrane region" description="Helical" evidence="2">
    <location>
        <begin position="272"/>
        <end position="293"/>
    </location>
</feature>
<keyword evidence="2" id="KW-0472">Membrane</keyword>
<proteinExistence type="predicted"/>
<reference evidence="3 4" key="1">
    <citation type="submission" date="2019-06" db="EMBL/GenBank/DDBJ databases">
        <title>Gramella sabulilitoris sp. nov., isolated from a marine sand.</title>
        <authorList>
            <person name="Yoon J.-H."/>
        </authorList>
    </citation>
    <scope>NUCLEOTIDE SEQUENCE [LARGE SCALE GENOMIC DNA]</scope>
    <source>
        <strain evidence="3 4">HSMS-1</strain>
    </source>
</reference>
<organism evidence="3 4">
    <name type="scientific">Christiangramia sabulilitoris</name>
    <dbReference type="NCBI Taxonomy" id="2583991"/>
    <lineage>
        <taxon>Bacteria</taxon>
        <taxon>Pseudomonadati</taxon>
        <taxon>Bacteroidota</taxon>
        <taxon>Flavobacteriia</taxon>
        <taxon>Flavobacteriales</taxon>
        <taxon>Flavobacteriaceae</taxon>
        <taxon>Christiangramia</taxon>
    </lineage>
</organism>
<feature type="coiled-coil region" evidence="1">
    <location>
        <begin position="125"/>
        <end position="253"/>
    </location>
</feature>
<dbReference type="RefSeq" id="WP_143411705.1">
    <property type="nucleotide sequence ID" value="NZ_VHSF01000003.1"/>
</dbReference>
<accession>A0A550I0K4</accession>
<sequence length="403" mass="46253">MNTEEFENHVLFDRLNSLTEILASEKTSEKIELQRLSRFQTVHDYIYQRVKLTLPDLVQKTEFDTLSNEINAAVSQLNSFLGNNNVGHLNNVDNYLNSAINKIKLLPIPVSKTDFNFSKKVASFENTAKKKYASLEKEYENTNKKLTDVKTNLSEKNKQIESLSKQLIDKENEIKNLTSNIQTNFKNIQANQVQSLKEDRKKYKEEVEKEKVSYRKQIEDLKENIDIDTSKLVQKLETKLKEAEQLVNVIGNVGVTGNYQIIANQHKKTANIWRGLAIAFMTIFSVLLVWTIIDLSADGYNWTKSVIRLLAAAALSYPATYAAKESTKHRNLETLNRNAELELASINPFIEILPDQKKHTIKEKLVEKYFGNNSNGLKENKKEEELSFTSFEKIIDAISKLKP</sequence>
<evidence type="ECO:0000256" key="1">
    <source>
        <dbReference type="SAM" id="Coils"/>
    </source>
</evidence>
<dbReference type="Proteomes" id="UP000315131">
    <property type="component" value="Unassembled WGS sequence"/>
</dbReference>
<keyword evidence="2" id="KW-1133">Transmembrane helix</keyword>
<evidence type="ECO:0000256" key="2">
    <source>
        <dbReference type="SAM" id="Phobius"/>
    </source>
</evidence>
<dbReference type="AlphaFoldDB" id="A0A550I0K4"/>
<evidence type="ECO:0000313" key="4">
    <source>
        <dbReference type="Proteomes" id="UP000315131"/>
    </source>
</evidence>
<name>A0A550I0K4_9FLAO</name>
<keyword evidence="4" id="KW-1185">Reference proteome</keyword>
<dbReference type="EMBL" id="VHSF01000003">
    <property type="protein sequence ID" value="TRO64512.1"/>
    <property type="molecule type" value="Genomic_DNA"/>
</dbReference>
<feature type="transmembrane region" description="Helical" evidence="2">
    <location>
        <begin position="305"/>
        <end position="323"/>
    </location>
</feature>
<protein>
    <submittedName>
        <fullName evidence="3">Uncharacterized protein</fullName>
    </submittedName>
</protein>
<gene>
    <name evidence="3" type="ORF">FGM01_13565</name>
</gene>
<evidence type="ECO:0000313" key="3">
    <source>
        <dbReference type="EMBL" id="TRO64512.1"/>
    </source>
</evidence>
<dbReference type="OrthoDB" id="1431451at2"/>